<sequence length="807" mass="92041">MPIACLLPKQVNLLASSGGHSTGSRERNSRRVSVNIGVIVIDLITNGQCWIELDLFPGTQAVNVYAFEQLRIFLSTPFNIKMCRFCFSVKPPFHSFFIICRNKMQQNSNCAICSYPLARGNCRIVGKRGISTLITQSKRVEDKKWLDWEKKEKLDCHEKCRLSYSVSGTYTQHFALNAPNNNVVAARDEVPDFHYADNCFICGLSIIKDAKTKICTDTQKETRDNLIAMGKERNDSLGISVVERLENISCLIRVQGRYHRTCMSHFNAYGLKTNIDDLNWSRIDSLLEPVWQVLEEDKNVIHYLSKLVELVDDDSIDRRTLAGHIKKRYGEEVECSIMGGKDIRVCFKSHHVFNVSADPSTFTEGQIQVILLQASNIMHREIRSKQFPRTFLSTLHLSIGTLILRKTGSKYIINLLHALGVCTSYYNIELYEASTIVNPPRFIIEKPFVQFVFDNTDHNVRTLDGRETFHCLGGIQVYTPEHEITQCGSVEKLTEMPSANILAKQEQIPIFPYVEPPKEGLKLIEFIDTNLLTMVDMPLFPPTYSTYLWAKYVDPENVPAWRGFMELFSENESFQRSGVQCQQFINEVPSSLTTIYTSIMHAKSETRKCGQKTTILTYDLPLYMKCRDIIAKLMLPDVFVRLGGFHMLMSFLGAIGIIMGGSGLESIWELAYASESIKKMMDGHNYSRAVRAHILKFKALGIVICVSIEEKGEIKGVIASLMRVWQKNPLKLGDSDSDKDLKKMSDLFYTKLKQLKNNDPTAKLWVQYIEAVLFVLRFIEAERLGNWDLHPITLVKLLQHIRDSVLP</sequence>
<protein>
    <submittedName>
        <fullName evidence="1">Uncharacterized protein</fullName>
    </submittedName>
</protein>
<comment type="caution">
    <text evidence="1">The sequence shown here is derived from an EMBL/GenBank/DDBJ whole genome shotgun (WGS) entry which is preliminary data.</text>
</comment>
<dbReference type="PANTHER" id="PTHR47018">
    <property type="entry name" value="CXC DOMAIN-CONTAINING PROTEIN-RELATED"/>
    <property type="match status" value="1"/>
</dbReference>
<reference evidence="1" key="1">
    <citation type="submission" date="2022-03" db="EMBL/GenBank/DDBJ databases">
        <authorList>
            <person name="Sayadi A."/>
        </authorList>
    </citation>
    <scope>NUCLEOTIDE SEQUENCE</scope>
</reference>
<dbReference type="Proteomes" id="UP001152888">
    <property type="component" value="Unassembled WGS sequence"/>
</dbReference>
<dbReference type="OrthoDB" id="5857104at2759"/>
<evidence type="ECO:0000313" key="2">
    <source>
        <dbReference type="Proteomes" id="UP001152888"/>
    </source>
</evidence>
<proteinExistence type="predicted"/>
<evidence type="ECO:0000313" key="1">
    <source>
        <dbReference type="EMBL" id="CAH1985370.1"/>
    </source>
</evidence>
<name>A0A9P0L2U5_ACAOB</name>
<keyword evidence="2" id="KW-1185">Reference proteome</keyword>
<dbReference type="PANTHER" id="PTHR47018:SF3">
    <property type="entry name" value="MYCBP-ASSOCIATED PROTEIN"/>
    <property type="match status" value="1"/>
</dbReference>
<dbReference type="EMBL" id="CAKOFQ010006978">
    <property type="protein sequence ID" value="CAH1985370.1"/>
    <property type="molecule type" value="Genomic_DNA"/>
</dbReference>
<gene>
    <name evidence="1" type="ORF">ACAOBT_LOCUS16640</name>
</gene>
<organism evidence="1 2">
    <name type="scientific">Acanthoscelides obtectus</name>
    <name type="common">Bean weevil</name>
    <name type="synonym">Bruchus obtectus</name>
    <dbReference type="NCBI Taxonomy" id="200917"/>
    <lineage>
        <taxon>Eukaryota</taxon>
        <taxon>Metazoa</taxon>
        <taxon>Ecdysozoa</taxon>
        <taxon>Arthropoda</taxon>
        <taxon>Hexapoda</taxon>
        <taxon>Insecta</taxon>
        <taxon>Pterygota</taxon>
        <taxon>Neoptera</taxon>
        <taxon>Endopterygota</taxon>
        <taxon>Coleoptera</taxon>
        <taxon>Polyphaga</taxon>
        <taxon>Cucujiformia</taxon>
        <taxon>Chrysomeloidea</taxon>
        <taxon>Chrysomelidae</taxon>
        <taxon>Bruchinae</taxon>
        <taxon>Bruchini</taxon>
        <taxon>Acanthoscelides</taxon>
    </lineage>
</organism>
<dbReference type="AlphaFoldDB" id="A0A9P0L2U5"/>
<accession>A0A9P0L2U5</accession>